<accession>A0A4Y2US00</accession>
<evidence type="ECO:0000313" key="2">
    <source>
        <dbReference type="Proteomes" id="UP000499080"/>
    </source>
</evidence>
<protein>
    <submittedName>
        <fullName evidence="1">Uncharacterized protein</fullName>
    </submittedName>
</protein>
<keyword evidence="2" id="KW-1185">Reference proteome</keyword>
<sequence>MLVGRLSSRWSSPGLTPFLGRLASLGIFAPHQREDVWPLRLAYNMPHTRRIFSGIGFRAWNLLGPKAETLPLSHRGPANGEREEVLYEYSILSLYD</sequence>
<evidence type="ECO:0000313" key="1">
    <source>
        <dbReference type="EMBL" id="GBO15775.1"/>
    </source>
</evidence>
<proteinExistence type="predicted"/>
<reference evidence="1 2" key="1">
    <citation type="journal article" date="2019" name="Sci. Rep.">
        <title>Orb-weaving spider Araneus ventricosus genome elucidates the spidroin gene catalogue.</title>
        <authorList>
            <person name="Kono N."/>
            <person name="Nakamura H."/>
            <person name="Ohtoshi R."/>
            <person name="Moran D.A.P."/>
            <person name="Shinohara A."/>
            <person name="Yoshida Y."/>
            <person name="Fujiwara M."/>
            <person name="Mori M."/>
            <person name="Tomita M."/>
            <person name="Arakawa K."/>
        </authorList>
    </citation>
    <scope>NUCLEOTIDE SEQUENCE [LARGE SCALE GENOMIC DNA]</scope>
</reference>
<gene>
    <name evidence="1" type="ORF">AVEN_188070_1</name>
</gene>
<dbReference type="EMBL" id="BGPR01039749">
    <property type="protein sequence ID" value="GBO15775.1"/>
    <property type="molecule type" value="Genomic_DNA"/>
</dbReference>
<dbReference type="Proteomes" id="UP000499080">
    <property type="component" value="Unassembled WGS sequence"/>
</dbReference>
<organism evidence="1 2">
    <name type="scientific">Araneus ventricosus</name>
    <name type="common">Orbweaver spider</name>
    <name type="synonym">Epeira ventricosa</name>
    <dbReference type="NCBI Taxonomy" id="182803"/>
    <lineage>
        <taxon>Eukaryota</taxon>
        <taxon>Metazoa</taxon>
        <taxon>Ecdysozoa</taxon>
        <taxon>Arthropoda</taxon>
        <taxon>Chelicerata</taxon>
        <taxon>Arachnida</taxon>
        <taxon>Araneae</taxon>
        <taxon>Araneomorphae</taxon>
        <taxon>Entelegynae</taxon>
        <taxon>Araneoidea</taxon>
        <taxon>Araneidae</taxon>
        <taxon>Araneus</taxon>
    </lineage>
</organism>
<comment type="caution">
    <text evidence="1">The sequence shown here is derived from an EMBL/GenBank/DDBJ whole genome shotgun (WGS) entry which is preliminary data.</text>
</comment>
<dbReference type="AlphaFoldDB" id="A0A4Y2US00"/>
<name>A0A4Y2US00_ARAVE</name>